<protein>
    <submittedName>
        <fullName evidence="1">Uncharacterized protein</fullName>
    </submittedName>
</protein>
<dbReference type="KEGG" id="hli:HLI_11690"/>
<dbReference type="OrthoDB" id="8612906at2"/>
<organism evidence="1 2">
    <name type="scientific">Halobacillus litoralis</name>
    <dbReference type="NCBI Taxonomy" id="45668"/>
    <lineage>
        <taxon>Bacteria</taxon>
        <taxon>Bacillati</taxon>
        <taxon>Bacillota</taxon>
        <taxon>Bacilli</taxon>
        <taxon>Bacillales</taxon>
        <taxon>Bacillaceae</taxon>
        <taxon>Halobacillus</taxon>
    </lineage>
</organism>
<dbReference type="AlphaFoldDB" id="A0A410MDM9"/>
<accession>A0A410MDM9</accession>
<evidence type="ECO:0000313" key="2">
    <source>
        <dbReference type="Proteomes" id="UP000287756"/>
    </source>
</evidence>
<reference evidence="1 2" key="1">
    <citation type="submission" date="2018-01" db="EMBL/GenBank/DDBJ databases">
        <title>The whole genome sequencing and assembly of Halobacillus litoralis ERB031 strain.</title>
        <authorList>
            <person name="Lee S.-J."/>
            <person name="Park M.-K."/>
            <person name="Kim J.-Y."/>
            <person name="Lee Y.-J."/>
            <person name="Yi H."/>
            <person name="Bahn Y.-S."/>
            <person name="Kim J.F."/>
            <person name="Lee D.-W."/>
        </authorList>
    </citation>
    <scope>NUCLEOTIDE SEQUENCE [LARGE SCALE GENOMIC DNA]</scope>
    <source>
        <strain evidence="1 2">ERB 031</strain>
    </source>
</reference>
<dbReference type="RefSeq" id="WP_128525087.1">
    <property type="nucleotide sequence ID" value="NZ_CP026118.1"/>
</dbReference>
<proteinExistence type="predicted"/>
<dbReference type="Proteomes" id="UP000287756">
    <property type="component" value="Chromosome"/>
</dbReference>
<name>A0A410MDM9_9BACI</name>
<evidence type="ECO:0000313" key="1">
    <source>
        <dbReference type="EMBL" id="QAS52810.1"/>
    </source>
</evidence>
<gene>
    <name evidence="1" type="ORF">HLI_11690</name>
</gene>
<dbReference type="EMBL" id="CP026118">
    <property type="protein sequence ID" value="QAS52810.1"/>
    <property type="molecule type" value="Genomic_DNA"/>
</dbReference>
<sequence length="200" mass="22291">MNNAGVTVHEDNIVEFQKVIEELGRYRIEVGIFAEADSFYAMIANVHEYGMTIKAKKKFLTLPLPASEGRSASEIEGLFRPPGTQILATSENGELTPMFILKEQVKIPERSFIRASFDEKEGDWTSLMERLIDKVFAFEITVEQMYEQLGAEVAANIQAKIRSISSPENSSLTKKNKGSTSPLVDSGGLIQRITWKVVSS</sequence>